<sequence length="512" mass="52686">MPHSTDEPRARETGHAEADGIAEAAEAAETAEAAEAAETADVAVVGAGPAGLAAAVTAADHGLDVVLLDAADAPGGQFYRSPADGLGATRPGRLHHHWHTFTGLSARLAAHRDSGAIRHLAGHQVWTVERTGDGEWILHAVTGGDQETRTAVRARRMVLATGAHERQLPFPGWTLPGVVGAAGAQAMLKSGLVLPGRRIVVAGSGPLLQAVAVSLTRAGARVPALVEAAGYGAYARAPRVLAGNPGKAVEGARFGAALARARVRVLTRRAVTEVHGDERVEAVTVSRVDHRWRPVAGTGRRIACDALAVGHGLVPQLELALAAGCVTRPGPDGTHAVVLDARLGTTVPGVWAAGESGGVGGVELALCEGELAALSIIREVRGGVRGKEARRAVALGRSRHRLRAFAALMGTVHRPGAGWSERLTGDTEVCRCEEVTAGRIRAACEELGAGDTRTVKLLTRAGMGWCQGRTCGFAVRELAAAHGTGPEPGGPDRRPLACPVKLSTLADLDGPG</sequence>
<dbReference type="CDD" id="cd19946">
    <property type="entry name" value="GlpA-like_Fer2_BFD-like"/>
    <property type="match status" value="1"/>
</dbReference>
<dbReference type="PIRSF" id="PIRSF037495">
    <property type="entry name" value="Opine_OX_OoxA/HcnB"/>
    <property type="match status" value="1"/>
</dbReference>
<dbReference type="Proteomes" id="UP001596200">
    <property type="component" value="Unassembled WGS sequence"/>
</dbReference>
<name>A0ABW1GT02_9ACTN</name>
<feature type="domain" description="BFD-like [2Fe-2S]-binding" evidence="2">
    <location>
        <begin position="429"/>
        <end position="478"/>
    </location>
</feature>
<dbReference type="PRINTS" id="PR00368">
    <property type="entry name" value="FADPNR"/>
</dbReference>
<accession>A0ABW1GT02</accession>
<keyword evidence="5" id="KW-1185">Reference proteome</keyword>
<dbReference type="SUPFAM" id="SSF51905">
    <property type="entry name" value="FAD/NAD(P)-binding domain"/>
    <property type="match status" value="1"/>
</dbReference>
<evidence type="ECO:0000259" key="3">
    <source>
        <dbReference type="Pfam" id="PF07992"/>
    </source>
</evidence>
<protein>
    <submittedName>
        <fullName evidence="4">NAD(P)/FAD-dependent oxidoreductase</fullName>
    </submittedName>
</protein>
<evidence type="ECO:0000313" key="5">
    <source>
        <dbReference type="Proteomes" id="UP001596200"/>
    </source>
</evidence>
<dbReference type="Gene3D" id="3.50.50.60">
    <property type="entry name" value="FAD/NAD(P)-binding domain"/>
    <property type="match status" value="2"/>
</dbReference>
<reference evidence="5" key="1">
    <citation type="journal article" date="2019" name="Int. J. Syst. Evol. Microbiol.">
        <title>The Global Catalogue of Microorganisms (GCM) 10K type strain sequencing project: providing services to taxonomists for standard genome sequencing and annotation.</title>
        <authorList>
            <consortium name="The Broad Institute Genomics Platform"/>
            <consortium name="The Broad Institute Genome Sequencing Center for Infectious Disease"/>
            <person name="Wu L."/>
            <person name="Ma J."/>
        </authorList>
    </citation>
    <scope>NUCLEOTIDE SEQUENCE [LARGE SCALE GENOMIC DNA]</scope>
    <source>
        <strain evidence="5">JCM 4147</strain>
    </source>
</reference>
<comment type="caution">
    <text evidence="4">The sequence shown here is derived from an EMBL/GenBank/DDBJ whole genome shotgun (WGS) entry which is preliminary data.</text>
</comment>
<keyword evidence="1" id="KW-0560">Oxidoreductase</keyword>
<evidence type="ECO:0000313" key="4">
    <source>
        <dbReference type="EMBL" id="MFC5917964.1"/>
    </source>
</evidence>
<evidence type="ECO:0000256" key="1">
    <source>
        <dbReference type="ARBA" id="ARBA00023002"/>
    </source>
</evidence>
<dbReference type="Pfam" id="PF07992">
    <property type="entry name" value="Pyr_redox_2"/>
    <property type="match status" value="1"/>
</dbReference>
<dbReference type="InterPro" id="IPR007419">
    <property type="entry name" value="BFD-like_2Fe2S-bd_dom"/>
</dbReference>
<dbReference type="PANTHER" id="PTHR42949">
    <property type="entry name" value="ANAEROBIC GLYCEROL-3-PHOSPHATE DEHYDROGENASE SUBUNIT B"/>
    <property type="match status" value="1"/>
</dbReference>
<dbReference type="RefSeq" id="WP_344511663.1">
    <property type="nucleotide sequence ID" value="NZ_BAAATU010000022.1"/>
</dbReference>
<feature type="domain" description="FAD/NAD(P)-binding" evidence="3">
    <location>
        <begin position="41"/>
        <end position="355"/>
    </location>
</feature>
<dbReference type="Gene3D" id="1.10.10.1100">
    <property type="entry name" value="BFD-like [2Fe-2S]-binding domain"/>
    <property type="match status" value="1"/>
</dbReference>
<dbReference type="InterPro" id="IPR017224">
    <property type="entry name" value="Opine_Oxase_asu/HCN_bsu"/>
</dbReference>
<dbReference type="InterPro" id="IPR036188">
    <property type="entry name" value="FAD/NAD-bd_sf"/>
</dbReference>
<dbReference type="PRINTS" id="PR00411">
    <property type="entry name" value="PNDRDTASEI"/>
</dbReference>
<evidence type="ECO:0000259" key="2">
    <source>
        <dbReference type="Pfam" id="PF04324"/>
    </source>
</evidence>
<dbReference type="Pfam" id="PF04324">
    <property type="entry name" value="Fer2_BFD"/>
    <property type="match status" value="1"/>
</dbReference>
<proteinExistence type="predicted"/>
<gene>
    <name evidence="4" type="ORF">ACFP1B_31725</name>
</gene>
<dbReference type="InterPro" id="IPR051691">
    <property type="entry name" value="Metab_Enz_Cyan_OpOx_G3PDH"/>
</dbReference>
<dbReference type="PANTHER" id="PTHR42949:SF3">
    <property type="entry name" value="ANAEROBIC GLYCEROL-3-PHOSPHATE DEHYDROGENASE SUBUNIT B"/>
    <property type="match status" value="1"/>
</dbReference>
<dbReference type="InterPro" id="IPR041854">
    <property type="entry name" value="BFD-like_2Fe2S-bd_dom_sf"/>
</dbReference>
<dbReference type="InterPro" id="IPR023753">
    <property type="entry name" value="FAD/NAD-binding_dom"/>
</dbReference>
<organism evidence="4 5">
    <name type="scientific">Streptomyces pulveraceus</name>
    <dbReference type="NCBI Taxonomy" id="68258"/>
    <lineage>
        <taxon>Bacteria</taxon>
        <taxon>Bacillati</taxon>
        <taxon>Actinomycetota</taxon>
        <taxon>Actinomycetes</taxon>
        <taxon>Kitasatosporales</taxon>
        <taxon>Streptomycetaceae</taxon>
        <taxon>Streptomyces</taxon>
    </lineage>
</organism>
<dbReference type="EMBL" id="JBHSPU010000030">
    <property type="protein sequence ID" value="MFC5917964.1"/>
    <property type="molecule type" value="Genomic_DNA"/>
</dbReference>